<evidence type="ECO:0000256" key="5">
    <source>
        <dbReference type="ARBA" id="ARBA00022917"/>
    </source>
</evidence>
<gene>
    <name evidence="12 13" type="primary">LOC106806417</name>
</gene>
<dbReference type="GeneID" id="106806417"/>
<feature type="compositionally biased region" description="Low complexity" evidence="10">
    <location>
        <begin position="133"/>
        <end position="151"/>
    </location>
</feature>
<evidence type="ECO:0000256" key="8">
    <source>
        <dbReference type="ARBA" id="ARBA00046432"/>
    </source>
</evidence>
<evidence type="ECO:0000313" key="12">
    <source>
        <dbReference type="RefSeq" id="XP_014663829.1"/>
    </source>
</evidence>
<dbReference type="Proteomes" id="UP000695022">
    <property type="component" value="Unplaced"/>
</dbReference>
<dbReference type="PANTHER" id="PTHR10233">
    <property type="entry name" value="TRANSLATION INITIATION FACTOR EIF-2B"/>
    <property type="match status" value="1"/>
</dbReference>
<keyword evidence="5" id="KW-0648">Protein biosynthesis</keyword>
<feature type="compositionally biased region" description="Polar residues" evidence="10">
    <location>
        <begin position="82"/>
        <end position="97"/>
    </location>
</feature>
<reference evidence="12 13" key="1">
    <citation type="submission" date="2025-05" db="UniProtKB">
        <authorList>
            <consortium name="RefSeq"/>
        </authorList>
    </citation>
    <scope>IDENTIFICATION</scope>
</reference>
<comment type="subcellular location">
    <subcellularLocation>
        <location evidence="1">Cytoplasm</location>
        <location evidence="1">Cytosol</location>
    </subcellularLocation>
</comment>
<evidence type="ECO:0000313" key="11">
    <source>
        <dbReference type="Proteomes" id="UP000695022"/>
    </source>
</evidence>
<keyword evidence="11" id="KW-1185">Reference proteome</keyword>
<feature type="compositionally biased region" description="Basic residues" evidence="10">
    <location>
        <begin position="13"/>
        <end position="23"/>
    </location>
</feature>
<evidence type="ECO:0000256" key="7">
    <source>
        <dbReference type="ARBA" id="ARBA00044356"/>
    </source>
</evidence>
<evidence type="ECO:0000256" key="10">
    <source>
        <dbReference type="SAM" id="MobiDB-lite"/>
    </source>
</evidence>
<proteinExistence type="inferred from homology"/>
<dbReference type="InterPro" id="IPR000649">
    <property type="entry name" value="IF-2B-related"/>
</dbReference>
<dbReference type="SUPFAM" id="SSF100950">
    <property type="entry name" value="NagB/RpiA/CoA transferase-like"/>
    <property type="match status" value="1"/>
</dbReference>
<feature type="compositionally biased region" description="Basic residues" evidence="10">
    <location>
        <begin position="116"/>
        <end position="125"/>
    </location>
</feature>
<keyword evidence="4" id="KW-0396">Initiation factor</keyword>
<dbReference type="Gene3D" id="3.40.50.10470">
    <property type="entry name" value="Translation initiation factor eif-2b, domain 2"/>
    <property type="match status" value="1"/>
</dbReference>
<evidence type="ECO:0000256" key="9">
    <source>
        <dbReference type="RuleBase" id="RU003814"/>
    </source>
</evidence>
<evidence type="ECO:0000256" key="2">
    <source>
        <dbReference type="ARBA" id="ARBA00007251"/>
    </source>
</evidence>
<accession>A0ABM1DV59</accession>
<dbReference type="RefSeq" id="XP_014663830.1">
    <property type="nucleotide sequence ID" value="XM_014808344.1"/>
</dbReference>
<evidence type="ECO:0000256" key="4">
    <source>
        <dbReference type="ARBA" id="ARBA00022540"/>
    </source>
</evidence>
<dbReference type="PANTHER" id="PTHR10233:SF14">
    <property type="entry name" value="TRANSLATION INITIATION FACTOR EIF-2B SUBUNIT DELTA"/>
    <property type="match status" value="1"/>
</dbReference>
<evidence type="ECO:0000313" key="13">
    <source>
        <dbReference type="RefSeq" id="XP_014663830.1"/>
    </source>
</evidence>
<feature type="compositionally biased region" description="Polar residues" evidence="10">
    <location>
        <begin position="44"/>
        <end position="58"/>
    </location>
</feature>
<comment type="similarity">
    <text evidence="2 9">Belongs to the eIF-2B alpha/beta/delta subunits family.</text>
</comment>
<feature type="region of interest" description="Disordered" evidence="10">
    <location>
        <begin position="1"/>
        <end position="212"/>
    </location>
</feature>
<organism evidence="11 13">
    <name type="scientific">Priapulus caudatus</name>
    <name type="common">Priapulid worm</name>
    <dbReference type="NCBI Taxonomy" id="37621"/>
    <lineage>
        <taxon>Eukaryota</taxon>
        <taxon>Metazoa</taxon>
        <taxon>Ecdysozoa</taxon>
        <taxon>Scalidophora</taxon>
        <taxon>Priapulida</taxon>
        <taxon>Priapulimorpha</taxon>
        <taxon>Priapulimorphida</taxon>
        <taxon>Priapulidae</taxon>
        <taxon>Priapulus</taxon>
    </lineage>
</organism>
<keyword evidence="3" id="KW-0963">Cytoplasm</keyword>
<name>A0ABM1DV59_PRICU</name>
<dbReference type="RefSeq" id="XP_014663829.1">
    <property type="nucleotide sequence ID" value="XM_014808343.1"/>
</dbReference>
<sequence length="603" mass="67051">MDHQHVTPQTQKTTKKKNKKKSPKGVQQQQQQCSDSQVVHDSECSEPQATQGQYVTSKEQPDHDIIRQVPEQQQPAAKGNKDQSQSAENTGQSNKNPTTPPADDPANKEALQQSRAQKKLRKQQRKAGGGQTEGTQQQQLGQQQQHNTQSHGHGKSDHHAKSQGNLVANIDTPVVQKSKVELKAERRAKQEAQRAAKSAEQGKGGKKGDVGMLAGSAAVPKRVPDQVRADEEKVQKKLARKLEKQQVPQRISAQKKVKLFMHLHQYEKTTSPTQGILINGSMHPAMLRLGLQYAEGFIQGSNARCIALLYALKQVFSDYSTPPHKELARELDAKIKPYITFLNQCRPLSVSMGNAIKYLKMLITNMPPELSDDEAKKKLNKAIDTYYLEKIQLAGTAISNFAIQKITDGDVILVYACSSLIQKVLCAAKDKNKRFQVIVVDSRPKLEGKEMLRRLVKHGITCSYVLINAISYIMPEVSKVILGAHALLANGYVMSRCGSSQITLMAKSYNVPVLVCCETYKFCERVQTDSFVSNELGDPDDLVRIDYNKAPLADWREKKYLSLLNLVYDVTPPDFVNVVITEVGMIPCTSVPVVLRVKNVEAN</sequence>
<evidence type="ECO:0000256" key="1">
    <source>
        <dbReference type="ARBA" id="ARBA00004514"/>
    </source>
</evidence>
<evidence type="ECO:0000256" key="3">
    <source>
        <dbReference type="ARBA" id="ARBA00022490"/>
    </source>
</evidence>
<evidence type="ECO:0000256" key="6">
    <source>
        <dbReference type="ARBA" id="ARBA00044147"/>
    </source>
</evidence>
<dbReference type="InterPro" id="IPR042529">
    <property type="entry name" value="IF_2B-like_C"/>
</dbReference>
<dbReference type="InterPro" id="IPR037171">
    <property type="entry name" value="NagB/RpiA_transferase-like"/>
</dbReference>
<protein>
    <recommendedName>
        <fullName evidence="6">Translation initiation factor eIF2B subunit delta</fullName>
    </recommendedName>
    <alternativeName>
        <fullName evidence="7">eIF2B GDP-GTP exchange factor subunit delta</fullName>
    </alternativeName>
</protein>
<dbReference type="Pfam" id="PF01008">
    <property type="entry name" value="IF-2B"/>
    <property type="match status" value="1"/>
</dbReference>
<feature type="compositionally biased region" description="Basic and acidic residues" evidence="10">
    <location>
        <begin position="178"/>
        <end position="194"/>
    </location>
</feature>
<comment type="subunit">
    <text evidence="8">Component of the translation initiation factor 2B (eIF2B) complex which is a heterodecamer of two sets of five different subunits: alpha, beta, gamma, delta and epsilon. Subunits alpha, beta and delta comprise a regulatory subcomplex and subunits epsilon and gamma comprise a catalytic subcomplex. Within the complex, the hexameric regulatory complex resides at the center, with the two heterodimeric catalytic subcomplexes bound on opposite sides.</text>
</comment>